<keyword evidence="3" id="KW-0238">DNA-binding</keyword>
<dbReference type="SUPFAM" id="SSF89447">
    <property type="entry name" value="AbrB/MazE/MraZ-like"/>
    <property type="match status" value="1"/>
</dbReference>
<accession>A0ABS5U5K1</accession>
<dbReference type="PANTHER" id="PTHR37550">
    <property type="entry name" value="ANTITOXIN VAPB1"/>
    <property type="match status" value="1"/>
</dbReference>
<dbReference type="NCBIfam" id="NF040493">
    <property type="entry name" value="TA_anti_VapB"/>
    <property type="match status" value="1"/>
</dbReference>
<dbReference type="InterPro" id="IPR037914">
    <property type="entry name" value="SpoVT-AbrB_sf"/>
</dbReference>
<dbReference type="Proteomes" id="UP000784128">
    <property type="component" value="Unassembled WGS sequence"/>
</dbReference>
<reference evidence="3 4" key="1">
    <citation type="submission" date="2021-05" db="EMBL/GenBank/DDBJ databases">
        <title>The draft genome of Geobacter chapellei DSM 13688.</title>
        <authorList>
            <person name="Xu Z."/>
            <person name="Masuda Y."/>
            <person name="Itoh H."/>
            <person name="Senoo K."/>
        </authorList>
    </citation>
    <scope>NUCLEOTIDE SEQUENCE [LARGE SCALE GENOMIC DNA]</scope>
    <source>
        <strain evidence="3 4">DSM 13688</strain>
    </source>
</reference>
<dbReference type="Gene3D" id="2.10.260.10">
    <property type="match status" value="1"/>
</dbReference>
<dbReference type="GO" id="GO:0003677">
    <property type="term" value="F:DNA binding"/>
    <property type="evidence" value="ECO:0007669"/>
    <property type="project" value="UniProtKB-KW"/>
</dbReference>
<evidence type="ECO:0000256" key="1">
    <source>
        <dbReference type="ARBA" id="ARBA00007924"/>
    </source>
</evidence>
<keyword evidence="4" id="KW-1185">Reference proteome</keyword>
<dbReference type="EMBL" id="JAHDYS010000003">
    <property type="protein sequence ID" value="MBT1070937.1"/>
    <property type="molecule type" value="Genomic_DNA"/>
</dbReference>
<protein>
    <submittedName>
        <fullName evidence="3">AbrB/MazE/SpoVT family DNA-binding domain-containing protein</fullName>
    </submittedName>
</protein>
<dbReference type="InterPro" id="IPR007159">
    <property type="entry name" value="SpoVT-AbrB_dom"/>
</dbReference>
<evidence type="ECO:0000313" key="4">
    <source>
        <dbReference type="Proteomes" id="UP000784128"/>
    </source>
</evidence>
<dbReference type="InterPro" id="IPR047976">
    <property type="entry name" value="Anti_VapB2-like"/>
</dbReference>
<dbReference type="RefSeq" id="WP_214296651.1">
    <property type="nucleotide sequence ID" value="NZ_JAHDYS010000003.1"/>
</dbReference>
<comment type="caution">
    <text evidence="3">The sequence shown here is derived from an EMBL/GenBank/DDBJ whole genome shotgun (WGS) entry which is preliminary data.</text>
</comment>
<evidence type="ECO:0000313" key="3">
    <source>
        <dbReference type="EMBL" id="MBT1070937.1"/>
    </source>
</evidence>
<dbReference type="Pfam" id="PF04014">
    <property type="entry name" value="MazE_antitoxin"/>
    <property type="match status" value="1"/>
</dbReference>
<dbReference type="InterPro" id="IPR051734">
    <property type="entry name" value="VapB_TA_antitoxins"/>
</dbReference>
<comment type="similarity">
    <text evidence="1">Belongs to the VapB family.</text>
</comment>
<dbReference type="PANTHER" id="PTHR37550:SF3">
    <property type="entry name" value="ANTITOXIN VAPB1"/>
    <property type="match status" value="1"/>
</dbReference>
<sequence>MKTAKIFQNGQSQAVRLPKEFRFDDSEVFIKKTGNIVQLIPRSDSWNSLFGSLKKFSRDFMVERVQPELDKRESF</sequence>
<gene>
    <name evidence="3" type="ORF">KJB30_04010</name>
</gene>
<evidence type="ECO:0000259" key="2">
    <source>
        <dbReference type="Pfam" id="PF04014"/>
    </source>
</evidence>
<organism evidence="3 4">
    <name type="scientific">Pelotalea chapellei</name>
    <dbReference type="NCBI Taxonomy" id="44671"/>
    <lineage>
        <taxon>Bacteria</taxon>
        <taxon>Pseudomonadati</taxon>
        <taxon>Thermodesulfobacteriota</taxon>
        <taxon>Desulfuromonadia</taxon>
        <taxon>Geobacterales</taxon>
        <taxon>Geobacteraceae</taxon>
        <taxon>Pelotalea</taxon>
    </lineage>
</organism>
<proteinExistence type="inferred from homology"/>
<name>A0ABS5U5K1_9BACT</name>
<feature type="domain" description="SpoVT-AbrB" evidence="2">
    <location>
        <begin position="6"/>
        <end position="46"/>
    </location>
</feature>